<dbReference type="Pfam" id="PF13414">
    <property type="entry name" value="TPR_11"/>
    <property type="match status" value="1"/>
</dbReference>
<dbReference type="InParanoid" id="E9GXS7"/>
<dbReference type="PROSITE" id="PS50005">
    <property type="entry name" value="TPR"/>
    <property type="match status" value="1"/>
</dbReference>
<gene>
    <name evidence="2" type="ORF">DAPPUDRAFT_17386</name>
</gene>
<proteinExistence type="predicted"/>
<dbReference type="EMBL" id="GL732573">
    <property type="protein sequence ID" value="EFX75765.1"/>
    <property type="molecule type" value="Genomic_DNA"/>
</dbReference>
<reference evidence="2 3" key="1">
    <citation type="journal article" date="2011" name="Science">
        <title>The ecoresponsive genome of Daphnia pulex.</title>
        <authorList>
            <person name="Colbourne J.K."/>
            <person name="Pfrender M.E."/>
            <person name="Gilbert D."/>
            <person name="Thomas W.K."/>
            <person name="Tucker A."/>
            <person name="Oakley T.H."/>
            <person name="Tokishita S."/>
            <person name="Aerts A."/>
            <person name="Arnold G.J."/>
            <person name="Basu M.K."/>
            <person name="Bauer D.J."/>
            <person name="Caceres C.E."/>
            <person name="Carmel L."/>
            <person name="Casola C."/>
            <person name="Choi J.H."/>
            <person name="Detter J.C."/>
            <person name="Dong Q."/>
            <person name="Dusheyko S."/>
            <person name="Eads B.D."/>
            <person name="Frohlich T."/>
            <person name="Geiler-Samerotte K.A."/>
            <person name="Gerlach D."/>
            <person name="Hatcher P."/>
            <person name="Jogdeo S."/>
            <person name="Krijgsveld J."/>
            <person name="Kriventseva E.V."/>
            <person name="Kultz D."/>
            <person name="Laforsch C."/>
            <person name="Lindquist E."/>
            <person name="Lopez J."/>
            <person name="Manak J.R."/>
            <person name="Muller J."/>
            <person name="Pangilinan J."/>
            <person name="Patwardhan R.P."/>
            <person name="Pitluck S."/>
            <person name="Pritham E.J."/>
            <person name="Rechtsteiner A."/>
            <person name="Rho M."/>
            <person name="Rogozin I.B."/>
            <person name="Sakarya O."/>
            <person name="Salamov A."/>
            <person name="Schaack S."/>
            <person name="Shapiro H."/>
            <person name="Shiga Y."/>
            <person name="Skalitzky C."/>
            <person name="Smith Z."/>
            <person name="Souvorov A."/>
            <person name="Sung W."/>
            <person name="Tang Z."/>
            <person name="Tsuchiya D."/>
            <person name="Tu H."/>
            <person name="Vos H."/>
            <person name="Wang M."/>
            <person name="Wolf Y.I."/>
            <person name="Yamagata H."/>
            <person name="Yamada T."/>
            <person name="Ye Y."/>
            <person name="Shaw J.R."/>
            <person name="Andrews J."/>
            <person name="Crease T.J."/>
            <person name="Tang H."/>
            <person name="Lucas S.M."/>
            <person name="Robertson H.M."/>
            <person name="Bork P."/>
            <person name="Koonin E.V."/>
            <person name="Zdobnov E.M."/>
            <person name="Grigoriev I.V."/>
            <person name="Lynch M."/>
            <person name="Boore J.L."/>
        </authorList>
    </citation>
    <scope>NUCLEOTIDE SEQUENCE [LARGE SCALE GENOMIC DNA]</scope>
</reference>
<dbReference type="HOGENOM" id="CLU_2405632_0_0_1"/>
<keyword evidence="3" id="KW-1185">Reference proteome</keyword>
<protein>
    <submittedName>
        <fullName evidence="2">Uncharacterized protein</fullName>
    </submittedName>
</protein>
<dbReference type="InterPro" id="IPR011990">
    <property type="entry name" value="TPR-like_helical_dom_sf"/>
</dbReference>
<organism evidence="2 3">
    <name type="scientific">Daphnia pulex</name>
    <name type="common">Water flea</name>
    <dbReference type="NCBI Taxonomy" id="6669"/>
    <lineage>
        <taxon>Eukaryota</taxon>
        <taxon>Metazoa</taxon>
        <taxon>Ecdysozoa</taxon>
        <taxon>Arthropoda</taxon>
        <taxon>Crustacea</taxon>
        <taxon>Branchiopoda</taxon>
        <taxon>Diplostraca</taxon>
        <taxon>Cladocera</taxon>
        <taxon>Anomopoda</taxon>
        <taxon>Daphniidae</taxon>
        <taxon>Daphnia</taxon>
    </lineage>
</organism>
<dbReference type="InterPro" id="IPR019734">
    <property type="entry name" value="TPR_rpt"/>
</dbReference>
<dbReference type="Gene3D" id="1.25.40.10">
    <property type="entry name" value="Tetratricopeptide repeat domain"/>
    <property type="match status" value="1"/>
</dbReference>
<evidence type="ECO:0000256" key="1">
    <source>
        <dbReference type="PROSITE-ProRule" id="PRU00339"/>
    </source>
</evidence>
<dbReference type="PANTHER" id="PTHR44809:SF1">
    <property type="entry name" value="PROTEIN O-MANNOSYL-TRANSFERASE TMTC1"/>
    <property type="match status" value="1"/>
</dbReference>
<dbReference type="PANTHER" id="PTHR44809">
    <property type="match status" value="1"/>
</dbReference>
<feature type="non-terminal residue" evidence="2">
    <location>
        <position position="84"/>
    </location>
</feature>
<feature type="non-terminal residue" evidence="2">
    <location>
        <position position="1"/>
    </location>
</feature>
<evidence type="ECO:0000313" key="2">
    <source>
        <dbReference type="EMBL" id="EFX75765.1"/>
    </source>
</evidence>
<dbReference type="InterPro" id="IPR052943">
    <property type="entry name" value="TMTC_O-mannosyl-trnsfr"/>
</dbReference>
<name>E9GXS7_DAPPU</name>
<sequence length="84" mass="9557">VMVLPMLPASNLFYPCGFVVAERLLYLPSRSGLRTLPNNAKMHYNYANVQKDDGRWETAIDHYRTAIELWPNYASALNNLGTVL</sequence>
<dbReference type="Proteomes" id="UP000000305">
    <property type="component" value="Unassembled WGS sequence"/>
</dbReference>
<dbReference type="STRING" id="6669.E9GXS7"/>
<dbReference type="KEGG" id="dpx:DAPPUDRAFT_17386"/>
<dbReference type="AlphaFoldDB" id="E9GXS7"/>
<dbReference type="OMA" id="WETAIDH"/>
<dbReference type="SUPFAM" id="SSF48452">
    <property type="entry name" value="TPR-like"/>
    <property type="match status" value="1"/>
</dbReference>
<dbReference type="OrthoDB" id="10032188at2759"/>
<keyword evidence="1" id="KW-0802">TPR repeat</keyword>
<evidence type="ECO:0000313" key="3">
    <source>
        <dbReference type="Proteomes" id="UP000000305"/>
    </source>
</evidence>
<dbReference type="eggNOG" id="KOG1124">
    <property type="taxonomic scope" value="Eukaryota"/>
</dbReference>
<feature type="repeat" description="TPR" evidence="1">
    <location>
        <begin position="40"/>
        <end position="73"/>
    </location>
</feature>
<dbReference type="SMART" id="SM00028">
    <property type="entry name" value="TPR"/>
    <property type="match status" value="1"/>
</dbReference>
<accession>E9GXS7</accession>